<accession>A0A9W8HMV1</accession>
<evidence type="ECO:0000313" key="3">
    <source>
        <dbReference type="EMBL" id="KAJ2785689.1"/>
    </source>
</evidence>
<dbReference type="Pfam" id="PF00149">
    <property type="entry name" value="Metallophos"/>
    <property type="match status" value="1"/>
</dbReference>
<dbReference type="Proteomes" id="UP001140217">
    <property type="component" value="Unassembled WGS sequence"/>
</dbReference>
<dbReference type="EMBL" id="JANBUL010000008">
    <property type="protein sequence ID" value="KAJ2785689.1"/>
    <property type="molecule type" value="Genomic_DNA"/>
</dbReference>
<reference evidence="3" key="1">
    <citation type="submission" date="2022-07" db="EMBL/GenBank/DDBJ databases">
        <title>Phylogenomic reconstructions and comparative analyses of Kickxellomycotina fungi.</title>
        <authorList>
            <person name="Reynolds N.K."/>
            <person name="Stajich J.E."/>
            <person name="Barry K."/>
            <person name="Grigoriev I.V."/>
            <person name="Crous P."/>
            <person name="Smith M.E."/>
        </authorList>
    </citation>
    <scope>NUCLEOTIDE SEQUENCE</scope>
    <source>
        <strain evidence="3">NBRC 105414</strain>
    </source>
</reference>
<dbReference type="PANTHER" id="PTHR42850:SF4">
    <property type="entry name" value="ZINC-DEPENDENT ENDOPOLYPHOSPHATASE"/>
    <property type="match status" value="1"/>
</dbReference>
<dbReference type="InterPro" id="IPR004843">
    <property type="entry name" value="Calcineurin-like_PHP"/>
</dbReference>
<gene>
    <name evidence="3" type="ORF">H4R18_000380</name>
</gene>
<feature type="region of interest" description="Disordered" evidence="1">
    <location>
        <begin position="291"/>
        <end position="313"/>
    </location>
</feature>
<feature type="compositionally biased region" description="Polar residues" evidence="1">
    <location>
        <begin position="294"/>
        <end position="311"/>
    </location>
</feature>
<organism evidence="3 4">
    <name type="scientific">Coemansia javaensis</name>
    <dbReference type="NCBI Taxonomy" id="2761396"/>
    <lineage>
        <taxon>Eukaryota</taxon>
        <taxon>Fungi</taxon>
        <taxon>Fungi incertae sedis</taxon>
        <taxon>Zoopagomycota</taxon>
        <taxon>Kickxellomycotina</taxon>
        <taxon>Kickxellomycetes</taxon>
        <taxon>Kickxellales</taxon>
        <taxon>Kickxellaceae</taxon>
        <taxon>Coemansia</taxon>
    </lineage>
</organism>
<dbReference type="OrthoDB" id="10267127at2759"/>
<sequence length="379" mass="40760">MVGIPRRHSRRAALCITALAAAYCTVVLFSPSSRPAHAGSVAAPPAPAPPAAPAPAPAARNVRRRTFTAVRRAESSGADLKGFKAKEPQLIDARTFEGAAPQRLIFIGDIHGSSDEFNALLAKVQFKQGSDQIILVGDLVAKGPNSADVVRKARTVGAWAVRGNHDDRVIRWRQFLQGPAKGMSDSELESQSSDFPYDDFKLSSDHYKIAKTLGSCEAAYLASFPAIMTLPEPYSEWVVVHGGLVPTLALAEQKPEDVMTTRNIGPNGPSSEKDEGEAWFDVWAAAMAKLAPPGSSTAPQRRQQNSTTSDTAPAGSYDKVQFYKVIYGHDAGRSLQIHDITKGLDSRCVYGGNLTAFILPGEKLVSVPCKEYVSKDKDN</sequence>
<evidence type="ECO:0000256" key="1">
    <source>
        <dbReference type="SAM" id="MobiDB-lite"/>
    </source>
</evidence>
<protein>
    <recommendedName>
        <fullName evidence="2">Calcineurin-like phosphoesterase domain-containing protein</fullName>
    </recommendedName>
</protein>
<dbReference type="InterPro" id="IPR050126">
    <property type="entry name" value="Ap4A_hydrolase"/>
</dbReference>
<dbReference type="SUPFAM" id="SSF56300">
    <property type="entry name" value="Metallo-dependent phosphatases"/>
    <property type="match status" value="1"/>
</dbReference>
<evidence type="ECO:0000259" key="2">
    <source>
        <dbReference type="Pfam" id="PF00149"/>
    </source>
</evidence>
<name>A0A9W8HMV1_9FUNG</name>
<dbReference type="AlphaFoldDB" id="A0A9W8HMV1"/>
<feature type="domain" description="Calcineurin-like phosphoesterase" evidence="2">
    <location>
        <begin position="103"/>
        <end position="330"/>
    </location>
</feature>
<dbReference type="GO" id="GO:0000298">
    <property type="term" value="F:endopolyphosphatase activity"/>
    <property type="evidence" value="ECO:0007669"/>
    <property type="project" value="TreeGrafter"/>
</dbReference>
<feature type="region of interest" description="Disordered" evidence="1">
    <location>
        <begin position="38"/>
        <end position="61"/>
    </location>
</feature>
<keyword evidence="4" id="KW-1185">Reference proteome</keyword>
<evidence type="ECO:0000313" key="4">
    <source>
        <dbReference type="Proteomes" id="UP001140217"/>
    </source>
</evidence>
<dbReference type="GO" id="GO:0006798">
    <property type="term" value="P:polyphosphate catabolic process"/>
    <property type="evidence" value="ECO:0007669"/>
    <property type="project" value="TreeGrafter"/>
</dbReference>
<dbReference type="Gene3D" id="3.60.21.10">
    <property type="match status" value="1"/>
</dbReference>
<dbReference type="GO" id="GO:0005737">
    <property type="term" value="C:cytoplasm"/>
    <property type="evidence" value="ECO:0007669"/>
    <property type="project" value="TreeGrafter"/>
</dbReference>
<feature type="compositionally biased region" description="Pro residues" evidence="1">
    <location>
        <begin position="44"/>
        <end position="56"/>
    </location>
</feature>
<dbReference type="PANTHER" id="PTHR42850">
    <property type="entry name" value="METALLOPHOSPHOESTERASE"/>
    <property type="match status" value="1"/>
</dbReference>
<proteinExistence type="predicted"/>
<dbReference type="InterPro" id="IPR029052">
    <property type="entry name" value="Metallo-depent_PP-like"/>
</dbReference>
<dbReference type="GO" id="GO:0016791">
    <property type="term" value="F:phosphatase activity"/>
    <property type="evidence" value="ECO:0007669"/>
    <property type="project" value="TreeGrafter"/>
</dbReference>
<comment type="caution">
    <text evidence="3">The sequence shown here is derived from an EMBL/GenBank/DDBJ whole genome shotgun (WGS) entry which is preliminary data.</text>
</comment>